<feature type="transmembrane region" description="Helical" evidence="1">
    <location>
        <begin position="79"/>
        <end position="97"/>
    </location>
</feature>
<protein>
    <submittedName>
        <fullName evidence="5">7TM_GPCR_Srx domain-containing protein</fullName>
    </submittedName>
</protein>
<evidence type="ECO:0000256" key="1">
    <source>
        <dbReference type="SAM" id="Phobius"/>
    </source>
</evidence>
<gene>
    <name evidence="3" type="ORF">NBR_LOCUS13920</name>
</gene>
<keyword evidence="1" id="KW-0472">Membrane</keyword>
<dbReference type="AlphaFoldDB" id="A0A158R1J8"/>
<name>A0A158R1J8_NIPBR</name>
<keyword evidence="1" id="KW-1133">Transmembrane helix</keyword>
<dbReference type="WBParaSite" id="NBR_0001391901-mRNA-1">
    <property type="protein sequence ID" value="NBR_0001391901-mRNA-1"/>
    <property type="gene ID" value="NBR_0001391901"/>
</dbReference>
<keyword evidence="4" id="KW-1185">Reference proteome</keyword>
<proteinExistence type="predicted"/>
<keyword evidence="1" id="KW-0812">Transmembrane</keyword>
<accession>A0A158R1J8</accession>
<sequence length="196" mass="22411">MISIVWFLGFLHFIPYFDVDKCYVVFYASNYLWAFSANYCGFVLGKVLDFGTGVSVFINTGRSIRQRELKFFMQSCLQFSLFVVKLTNFYFISGFFVGDLTTYHWPAFFTTTLILIPFHYGDWKRRRCGNVATIAAKSSVNGISLVERLERLNDARLFYRNRDAGGTRTNVSNLPTELLQSQQLARSTTAICPSAA</sequence>
<dbReference type="Pfam" id="PF10328">
    <property type="entry name" value="7TM_GPCR_Srx"/>
    <property type="match status" value="1"/>
</dbReference>
<dbReference type="Proteomes" id="UP000271162">
    <property type="component" value="Unassembled WGS sequence"/>
</dbReference>
<reference evidence="3 4" key="2">
    <citation type="submission" date="2018-11" db="EMBL/GenBank/DDBJ databases">
        <authorList>
            <consortium name="Pathogen Informatics"/>
        </authorList>
    </citation>
    <scope>NUCLEOTIDE SEQUENCE [LARGE SCALE GENOMIC DNA]</scope>
</reference>
<dbReference type="EMBL" id="UYSL01021187">
    <property type="protein sequence ID" value="VDL77509.1"/>
    <property type="molecule type" value="Genomic_DNA"/>
</dbReference>
<reference evidence="5" key="1">
    <citation type="submission" date="2016-04" db="UniProtKB">
        <authorList>
            <consortium name="WormBaseParasite"/>
        </authorList>
    </citation>
    <scope>IDENTIFICATION</scope>
</reference>
<evidence type="ECO:0000259" key="2">
    <source>
        <dbReference type="Pfam" id="PF10328"/>
    </source>
</evidence>
<evidence type="ECO:0000313" key="5">
    <source>
        <dbReference type="WBParaSite" id="NBR_0001391901-mRNA-1"/>
    </source>
</evidence>
<evidence type="ECO:0000313" key="3">
    <source>
        <dbReference type="EMBL" id="VDL77509.1"/>
    </source>
</evidence>
<feature type="transmembrane region" description="Helical" evidence="1">
    <location>
        <begin position="35"/>
        <end position="58"/>
    </location>
</feature>
<dbReference type="InterPro" id="IPR019430">
    <property type="entry name" value="7TM_GPCR_serpentine_rcpt_Srx"/>
</dbReference>
<feature type="transmembrane region" description="Helical" evidence="1">
    <location>
        <begin position="103"/>
        <end position="120"/>
    </location>
</feature>
<feature type="domain" description="7TM GPCR serpentine receptor class x (Srx)" evidence="2">
    <location>
        <begin position="62"/>
        <end position="119"/>
    </location>
</feature>
<evidence type="ECO:0000313" key="4">
    <source>
        <dbReference type="Proteomes" id="UP000271162"/>
    </source>
</evidence>
<organism evidence="5">
    <name type="scientific">Nippostrongylus brasiliensis</name>
    <name type="common">Rat hookworm</name>
    <dbReference type="NCBI Taxonomy" id="27835"/>
    <lineage>
        <taxon>Eukaryota</taxon>
        <taxon>Metazoa</taxon>
        <taxon>Ecdysozoa</taxon>
        <taxon>Nematoda</taxon>
        <taxon>Chromadorea</taxon>
        <taxon>Rhabditida</taxon>
        <taxon>Rhabditina</taxon>
        <taxon>Rhabditomorpha</taxon>
        <taxon>Strongyloidea</taxon>
        <taxon>Heligmosomidae</taxon>
        <taxon>Nippostrongylus</taxon>
    </lineage>
</organism>